<proteinExistence type="inferred from homology"/>
<evidence type="ECO:0000256" key="4">
    <source>
        <dbReference type="ARBA" id="ARBA00022622"/>
    </source>
</evidence>
<feature type="region of interest" description="Disordered" evidence="12">
    <location>
        <begin position="338"/>
        <end position="386"/>
    </location>
</feature>
<keyword evidence="6" id="KW-0677">Repeat</keyword>
<feature type="compositionally biased region" description="Low complexity" evidence="12">
    <location>
        <begin position="344"/>
        <end position="353"/>
    </location>
</feature>
<dbReference type="FunFam" id="2.30.180.10:FF:000008">
    <property type="entry name" value="Fasciclin-like arabinogalactan protein 10"/>
    <property type="match status" value="1"/>
</dbReference>
<keyword evidence="5 13" id="KW-0732">Signal</keyword>
<dbReference type="PANTHER" id="PTHR32382:SF4">
    <property type="entry name" value="FASCICLIN-LIKE ARABINOGALACTAN PROTEIN 1"/>
    <property type="match status" value="1"/>
</dbReference>
<evidence type="ECO:0000313" key="15">
    <source>
        <dbReference type="EMBL" id="GER32453.1"/>
    </source>
</evidence>
<dbReference type="GO" id="GO:0005886">
    <property type="term" value="C:plasma membrane"/>
    <property type="evidence" value="ECO:0007669"/>
    <property type="project" value="UniProtKB-SubCell"/>
</dbReference>
<feature type="domain" description="FAS1" evidence="14">
    <location>
        <begin position="27"/>
        <end position="173"/>
    </location>
</feature>
<dbReference type="GO" id="GO:0098552">
    <property type="term" value="C:side of membrane"/>
    <property type="evidence" value="ECO:0007669"/>
    <property type="project" value="UniProtKB-KW"/>
</dbReference>
<organism evidence="15 16">
    <name type="scientific">Striga asiatica</name>
    <name type="common">Asiatic witchweed</name>
    <name type="synonym">Buchnera asiatica</name>
    <dbReference type="NCBI Taxonomy" id="4170"/>
    <lineage>
        <taxon>Eukaryota</taxon>
        <taxon>Viridiplantae</taxon>
        <taxon>Streptophyta</taxon>
        <taxon>Embryophyta</taxon>
        <taxon>Tracheophyta</taxon>
        <taxon>Spermatophyta</taxon>
        <taxon>Magnoliopsida</taxon>
        <taxon>eudicotyledons</taxon>
        <taxon>Gunneridae</taxon>
        <taxon>Pentapetalae</taxon>
        <taxon>asterids</taxon>
        <taxon>lamiids</taxon>
        <taxon>Lamiales</taxon>
        <taxon>Orobanchaceae</taxon>
        <taxon>Buchnereae</taxon>
        <taxon>Striga</taxon>
    </lineage>
</organism>
<dbReference type="PANTHER" id="PTHR32382">
    <property type="entry name" value="FASCICLIN-LIKE ARABINOGALACTAN PROTEIN"/>
    <property type="match status" value="1"/>
</dbReference>
<keyword evidence="10" id="KW-0449">Lipoprotein</keyword>
<evidence type="ECO:0000256" key="7">
    <source>
        <dbReference type="ARBA" id="ARBA00022974"/>
    </source>
</evidence>
<evidence type="ECO:0000256" key="5">
    <source>
        <dbReference type="ARBA" id="ARBA00022729"/>
    </source>
</evidence>
<dbReference type="AlphaFoldDB" id="A0A5A7PHW2"/>
<dbReference type="PROSITE" id="PS50213">
    <property type="entry name" value="FAS1"/>
    <property type="match status" value="2"/>
</dbReference>
<dbReference type="InterPro" id="IPR000782">
    <property type="entry name" value="FAS1_domain"/>
</dbReference>
<evidence type="ECO:0000256" key="10">
    <source>
        <dbReference type="ARBA" id="ARBA00023288"/>
    </source>
</evidence>
<reference evidence="16" key="1">
    <citation type="journal article" date="2019" name="Curr. Biol.">
        <title>Genome Sequence of Striga asiatica Provides Insight into the Evolution of Plant Parasitism.</title>
        <authorList>
            <person name="Yoshida S."/>
            <person name="Kim S."/>
            <person name="Wafula E.K."/>
            <person name="Tanskanen J."/>
            <person name="Kim Y.M."/>
            <person name="Honaas L."/>
            <person name="Yang Z."/>
            <person name="Spallek T."/>
            <person name="Conn C.E."/>
            <person name="Ichihashi Y."/>
            <person name="Cheong K."/>
            <person name="Cui S."/>
            <person name="Der J.P."/>
            <person name="Gundlach H."/>
            <person name="Jiao Y."/>
            <person name="Hori C."/>
            <person name="Ishida J.K."/>
            <person name="Kasahara H."/>
            <person name="Kiba T."/>
            <person name="Kim M.S."/>
            <person name="Koo N."/>
            <person name="Laohavisit A."/>
            <person name="Lee Y.H."/>
            <person name="Lumba S."/>
            <person name="McCourt P."/>
            <person name="Mortimer J.C."/>
            <person name="Mutuku J.M."/>
            <person name="Nomura T."/>
            <person name="Sasaki-Sekimoto Y."/>
            <person name="Seto Y."/>
            <person name="Wang Y."/>
            <person name="Wakatake T."/>
            <person name="Sakakibara H."/>
            <person name="Demura T."/>
            <person name="Yamaguchi S."/>
            <person name="Yoneyama K."/>
            <person name="Manabe R.I."/>
            <person name="Nelson D.C."/>
            <person name="Schulman A.H."/>
            <person name="Timko M.P."/>
            <person name="dePamphilis C.W."/>
            <person name="Choi D."/>
            <person name="Shirasu K."/>
        </authorList>
    </citation>
    <scope>NUCLEOTIDE SEQUENCE [LARGE SCALE GENOMIC DNA]</scope>
    <source>
        <strain evidence="16">cv. UVA1</strain>
    </source>
</reference>
<feature type="domain" description="FAS1" evidence="14">
    <location>
        <begin position="186"/>
        <end position="326"/>
    </location>
</feature>
<name>A0A5A7PHW2_STRAF</name>
<dbReference type="SUPFAM" id="SSF82153">
    <property type="entry name" value="FAS1 domain"/>
    <property type="match status" value="2"/>
</dbReference>
<evidence type="ECO:0000259" key="14">
    <source>
        <dbReference type="PROSITE" id="PS50213"/>
    </source>
</evidence>
<keyword evidence="4" id="KW-0336">GPI-anchor</keyword>
<dbReference type="Gene3D" id="2.30.180.10">
    <property type="entry name" value="FAS1 domain"/>
    <property type="match status" value="2"/>
</dbReference>
<evidence type="ECO:0000256" key="3">
    <source>
        <dbReference type="ARBA" id="ARBA00022475"/>
    </source>
</evidence>
<evidence type="ECO:0000313" key="16">
    <source>
        <dbReference type="Proteomes" id="UP000325081"/>
    </source>
</evidence>
<feature type="compositionally biased region" description="Low complexity" evidence="12">
    <location>
        <begin position="362"/>
        <end position="373"/>
    </location>
</feature>
<dbReference type="EMBL" id="BKCP01004605">
    <property type="protein sequence ID" value="GER32453.1"/>
    <property type="molecule type" value="Genomic_DNA"/>
</dbReference>
<dbReference type="Pfam" id="PF02469">
    <property type="entry name" value="Fasciclin"/>
    <property type="match status" value="2"/>
</dbReference>
<evidence type="ECO:0000256" key="12">
    <source>
        <dbReference type="SAM" id="MobiDB-lite"/>
    </source>
</evidence>
<accession>A0A5A7PHW2</accession>
<evidence type="ECO:0000256" key="6">
    <source>
        <dbReference type="ARBA" id="ARBA00022737"/>
    </source>
</evidence>
<dbReference type="InterPro" id="IPR033254">
    <property type="entry name" value="Plant_FLA"/>
</dbReference>
<dbReference type="FunFam" id="2.30.180.10:FF:000010">
    <property type="entry name" value="Fasciclin-like arabinogalactan protein 2"/>
    <property type="match status" value="1"/>
</dbReference>
<comment type="similarity">
    <text evidence="2">Belongs to the fasciclin-like AGP family.</text>
</comment>
<evidence type="ECO:0000256" key="9">
    <source>
        <dbReference type="ARBA" id="ARBA00023180"/>
    </source>
</evidence>
<comment type="caution">
    <text evidence="15">The sequence shown here is derived from an EMBL/GenBank/DDBJ whole genome shotgun (WGS) entry which is preliminary data.</text>
</comment>
<dbReference type="Proteomes" id="UP000325081">
    <property type="component" value="Unassembled WGS sequence"/>
</dbReference>
<keyword evidence="16" id="KW-1185">Reference proteome</keyword>
<evidence type="ECO:0000256" key="1">
    <source>
        <dbReference type="ARBA" id="ARBA00004609"/>
    </source>
</evidence>
<dbReference type="SMART" id="SM00554">
    <property type="entry name" value="FAS1"/>
    <property type="match status" value="1"/>
</dbReference>
<comment type="function">
    <text evidence="11">May be a cell surface adhesion protein.</text>
</comment>
<feature type="chain" id="PRO_5022804606" evidence="13">
    <location>
        <begin position="28"/>
        <end position="410"/>
    </location>
</feature>
<evidence type="ECO:0000256" key="11">
    <source>
        <dbReference type="ARBA" id="ARBA00024686"/>
    </source>
</evidence>
<comment type="subcellular location">
    <subcellularLocation>
        <location evidence="1">Cell membrane</location>
        <topology evidence="1">Lipid-anchor</topology>
        <topology evidence="1">GPI-anchor</topology>
    </subcellularLocation>
</comment>
<evidence type="ECO:0000256" key="13">
    <source>
        <dbReference type="SAM" id="SignalP"/>
    </source>
</evidence>
<evidence type="ECO:0000256" key="2">
    <source>
        <dbReference type="ARBA" id="ARBA00007843"/>
    </source>
</evidence>
<dbReference type="InterPro" id="IPR036378">
    <property type="entry name" value="FAS1_dom_sf"/>
</dbReference>
<keyword evidence="8" id="KW-0472">Membrane</keyword>
<evidence type="ECO:0000256" key="8">
    <source>
        <dbReference type="ARBA" id="ARBA00023136"/>
    </source>
</evidence>
<keyword evidence="7" id="KW-0654">Proteoglycan</keyword>
<dbReference type="OrthoDB" id="682048at2759"/>
<protein>
    <submittedName>
        <fullName evidence="15">FASCICLIN-like arabinogalactan 1</fullName>
    </submittedName>
</protein>
<feature type="signal peptide" evidence="13">
    <location>
        <begin position="1"/>
        <end position="27"/>
    </location>
</feature>
<sequence>MQLRRAAAAVAVLLFSTLLLLPSVADAHNITRILAQHPEFSTFNHYLTETHLAPEINQRETITVCAVDNAAMSDLLAKHLTIGAIRNVLSIHVLLDYFDGKKLHQITDGTALAATMFQATGSAPGSTGFVNITDLKGGRVGFAPQDGPVAATFVKSVEAIPYNISVIQISSVLPSPEAEAPAPAPSQANITAIMSAHGCKVFAETLLANPDAEQTFESNVESGLTIFCAGDEAMKSFAPRFRNLTAAGKQSLLEYHGIPVYQSMAGLKSSNGLTNTLATDGARKFDFTVQNDGTDVTIRTGIVTAKIRHTLIDDQQLAIYEVDKVLMPRELFKGALAPAPAPGPVADAESPRPAKGRRHRAPAAPAADSPADSPDGDVADQTADNNGASGFEGGRFVAVILSFWFAYLQL</sequence>
<keyword evidence="9" id="KW-0325">Glycoprotein</keyword>
<gene>
    <name evidence="15" type="ORF">STAS_08517</name>
</gene>
<keyword evidence="3" id="KW-1003">Cell membrane</keyword>